<dbReference type="InterPro" id="IPR005797">
    <property type="entry name" value="Cyt_b/b6_N"/>
</dbReference>
<feature type="transmembrane region" description="Helical" evidence="7">
    <location>
        <begin position="211"/>
        <end position="236"/>
    </location>
</feature>
<feature type="transmembrane region" description="Helical" evidence="7">
    <location>
        <begin position="335"/>
        <end position="356"/>
    </location>
</feature>
<feature type="transmembrane region" description="Helical" evidence="7">
    <location>
        <begin position="113"/>
        <end position="134"/>
    </location>
</feature>
<feature type="domain" description="Cytochrome b/b6 N-terminal region profile" evidence="8">
    <location>
        <begin position="17"/>
        <end position="243"/>
    </location>
</feature>
<accession>A0ABV3ACU1</accession>
<keyword evidence="7" id="KW-1133">Transmembrane helix</keyword>
<evidence type="ECO:0000313" key="9">
    <source>
        <dbReference type="EMBL" id="MEU5709774.1"/>
    </source>
</evidence>
<comment type="caution">
    <text evidence="9">The sequence shown here is derived from an EMBL/GenBank/DDBJ whole genome shotgun (WGS) entry which is preliminary data.</text>
</comment>
<feature type="transmembrane region" description="Helical" evidence="7">
    <location>
        <begin position="146"/>
        <end position="166"/>
    </location>
</feature>
<dbReference type="Gene3D" id="1.20.810.10">
    <property type="entry name" value="Cytochrome Bc1 Complex, Chain C"/>
    <property type="match status" value="1"/>
</dbReference>
<keyword evidence="7" id="KW-0812">Transmembrane</keyword>
<evidence type="ECO:0000256" key="3">
    <source>
        <dbReference type="ARBA" id="ARBA00016116"/>
    </source>
</evidence>
<feature type="transmembrane region" description="Helical" evidence="7">
    <location>
        <begin position="45"/>
        <end position="69"/>
    </location>
</feature>
<evidence type="ECO:0000256" key="2">
    <source>
        <dbReference type="ARBA" id="ARBA00012951"/>
    </source>
</evidence>
<evidence type="ECO:0000256" key="4">
    <source>
        <dbReference type="ARBA" id="ARBA00029351"/>
    </source>
</evidence>
<dbReference type="Proteomes" id="UP001551011">
    <property type="component" value="Unassembled WGS sequence"/>
</dbReference>
<feature type="region of interest" description="Disordered" evidence="6">
    <location>
        <begin position="532"/>
        <end position="551"/>
    </location>
</feature>
<organism evidence="9 10">
    <name type="scientific">Streptomyces flaveolus</name>
    <dbReference type="NCBI Taxonomy" id="67297"/>
    <lineage>
        <taxon>Bacteria</taxon>
        <taxon>Bacillati</taxon>
        <taxon>Actinomycetota</taxon>
        <taxon>Actinomycetes</taxon>
        <taxon>Kitasatosporales</taxon>
        <taxon>Streptomycetaceae</taxon>
        <taxon>Streptomyces</taxon>
    </lineage>
</organism>
<feature type="transmembrane region" description="Helical" evidence="7">
    <location>
        <begin position="266"/>
        <end position="285"/>
    </location>
</feature>
<comment type="cofactor">
    <cofactor evidence="1">
        <name>heme</name>
        <dbReference type="ChEBI" id="CHEBI:30413"/>
    </cofactor>
</comment>
<dbReference type="InterPro" id="IPR016174">
    <property type="entry name" value="Di-haem_cyt_TM"/>
</dbReference>
<dbReference type="InterPro" id="IPR027387">
    <property type="entry name" value="Cytb/b6-like_sf"/>
</dbReference>
<keyword evidence="10" id="KW-1185">Reference proteome</keyword>
<evidence type="ECO:0000256" key="1">
    <source>
        <dbReference type="ARBA" id="ARBA00001971"/>
    </source>
</evidence>
<protein>
    <recommendedName>
        <fullName evidence="3">Cytochrome bc1 complex cytochrome b subunit</fullName>
        <ecNumber evidence="2">7.1.1.8</ecNumber>
    </recommendedName>
    <alternativeName>
        <fullName evidence="5">Cytochrome bc1 reductase complex subunit QcrB</fullName>
    </alternativeName>
</protein>
<feature type="transmembrane region" description="Helical" evidence="7">
    <location>
        <begin position="178"/>
        <end position="199"/>
    </location>
</feature>
<gene>
    <name evidence="9" type="ORF">AB0H04_23335</name>
</gene>
<evidence type="ECO:0000256" key="6">
    <source>
        <dbReference type="SAM" id="MobiDB-lite"/>
    </source>
</evidence>
<keyword evidence="7" id="KW-0472">Membrane</keyword>
<dbReference type="PANTHER" id="PTHR19271:SF16">
    <property type="entry name" value="CYTOCHROME B"/>
    <property type="match status" value="1"/>
</dbReference>
<dbReference type="EC" id="7.1.1.8" evidence="2"/>
<evidence type="ECO:0000256" key="5">
    <source>
        <dbReference type="ARBA" id="ARBA00029568"/>
    </source>
</evidence>
<sequence length="551" mass="61585">MSEEQRPSRPEGRGERLVTALDQRLPVTSAGREFLRKSFPDHWSFLLGELALYSLLVLVLTGVYLTLFFHPDMTERPYTGSYAPLRGTMTTDAYASVLHISFDVRGGLLIRQLHHWASLVFVAAIGVHLLRIFLTGAFRRPREINWTVGVTLFLLALLEGFCGYSLPDDLLSGTGLRTSQGIVLSIPVVGTYLSFLLFGGQFPAHDIISRLYVVHVLLVPGLLLALVGVHLTYIVVHKHTQWPRPGRTNRNVIGKPLFPQYAAKSAGLFFLLAGVLTLMSALFQINPVWAFGPYRADQVSLDSQPDWYVGYLEGALRLMPAAETDLAGHTIAWDVFLPGVMLPAVLFLILYGYPFFERWLTGPRPEQHLCDRPRNQPTRTALGAAAVSVYGVLLMAGGQDVLAYRFDLPVELLTRTFRAAVFVVPFVVYHATKRACLGLQAADRRRLLDGAATGEVRRTAGGGYEEAYTLLSREEAYRILVRDTPRPRAEGTEAWRWFHRHRLRNALSRWYFARSVEMPATGWQRRRVDHVRAAPGETSEEAGETGGTGES</sequence>
<proteinExistence type="predicted"/>
<dbReference type="SUPFAM" id="SSF81342">
    <property type="entry name" value="Transmembrane di-heme cytochromes"/>
    <property type="match status" value="1"/>
</dbReference>
<comment type="catalytic activity">
    <reaction evidence="4">
        <text>a quinol + 2 Fe(III)-[cytochrome c](out) = a quinone + 2 Fe(II)-[cytochrome c](out) + 2 H(+)(out)</text>
        <dbReference type="Rhea" id="RHEA:11484"/>
        <dbReference type="Rhea" id="RHEA-COMP:10350"/>
        <dbReference type="Rhea" id="RHEA-COMP:14399"/>
        <dbReference type="ChEBI" id="CHEBI:15378"/>
        <dbReference type="ChEBI" id="CHEBI:24646"/>
        <dbReference type="ChEBI" id="CHEBI:29033"/>
        <dbReference type="ChEBI" id="CHEBI:29034"/>
        <dbReference type="ChEBI" id="CHEBI:132124"/>
        <dbReference type="EC" id="7.1.1.8"/>
    </reaction>
</comment>
<name>A0ABV3ACU1_9ACTN</name>
<dbReference type="EMBL" id="JBFAEG010000016">
    <property type="protein sequence ID" value="MEU5709774.1"/>
    <property type="molecule type" value="Genomic_DNA"/>
</dbReference>
<dbReference type="Pfam" id="PF13631">
    <property type="entry name" value="Cytochrom_B_N_2"/>
    <property type="match status" value="1"/>
</dbReference>
<evidence type="ECO:0000313" key="10">
    <source>
        <dbReference type="Proteomes" id="UP001551011"/>
    </source>
</evidence>
<evidence type="ECO:0000259" key="8">
    <source>
        <dbReference type="PROSITE" id="PS51002"/>
    </source>
</evidence>
<dbReference type="PROSITE" id="PS51002">
    <property type="entry name" value="CYTB_NTER"/>
    <property type="match status" value="1"/>
</dbReference>
<dbReference type="PANTHER" id="PTHR19271">
    <property type="entry name" value="CYTOCHROME B"/>
    <property type="match status" value="1"/>
</dbReference>
<evidence type="ECO:0000256" key="7">
    <source>
        <dbReference type="SAM" id="Phobius"/>
    </source>
</evidence>
<reference evidence="9 10" key="1">
    <citation type="submission" date="2024-06" db="EMBL/GenBank/DDBJ databases">
        <title>The Natural Products Discovery Center: Release of the First 8490 Sequenced Strains for Exploring Actinobacteria Biosynthetic Diversity.</title>
        <authorList>
            <person name="Kalkreuter E."/>
            <person name="Kautsar S.A."/>
            <person name="Yang D."/>
            <person name="Bader C.D."/>
            <person name="Teijaro C.N."/>
            <person name="Fluegel L."/>
            <person name="Davis C.M."/>
            <person name="Simpson J.R."/>
            <person name="Lauterbach L."/>
            <person name="Steele A.D."/>
            <person name="Gui C."/>
            <person name="Meng S."/>
            <person name="Li G."/>
            <person name="Viehrig K."/>
            <person name="Ye F."/>
            <person name="Su P."/>
            <person name="Kiefer A.F."/>
            <person name="Nichols A."/>
            <person name="Cepeda A.J."/>
            <person name="Yan W."/>
            <person name="Fan B."/>
            <person name="Jiang Y."/>
            <person name="Adhikari A."/>
            <person name="Zheng C.-J."/>
            <person name="Schuster L."/>
            <person name="Cowan T.M."/>
            <person name="Smanski M.J."/>
            <person name="Chevrette M.G."/>
            <person name="De Carvalho L.P.S."/>
            <person name="Shen B."/>
        </authorList>
    </citation>
    <scope>NUCLEOTIDE SEQUENCE [LARGE SCALE GENOMIC DNA]</scope>
    <source>
        <strain evidence="9 10">NPDC020594</strain>
    </source>
</reference>
<dbReference type="RefSeq" id="WP_359258240.1">
    <property type="nucleotide sequence ID" value="NZ_JBFAEG010000016.1"/>
</dbReference>